<dbReference type="Proteomes" id="UP000232587">
    <property type="component" value="Unassembled WGS sequence"/>
</dbReference>
<sequence>MIECLVEEGIAEHRAVLIENGHVRNARIDWPGSLAEGQVEDAVLVSRAAGSTRGTARFANDEEALVDRLPREASEGAAIRLEVTRAAQPEAGRSKLAQARPTSAAVKPRPSLVQSLRALGYSPRVVRRFPACDWDEAWAEAADSRVAFPGGSLHFAPTPAMTVVDVDGDRPPRDLALTAVPAIVAAIKRFDLAGSIGIDFPTLAAKADRKAVDEALGALLADWPHERTAMNGFGFVQIVARLRHPSLLHLLQLRRVEASARRLLRQGEMVEGAGTVLLTCNTAVAAALAPEWLDELARRSGRPVRVAVDPALATTAAFAQAVAA</sequence>
<gene>
    <name evidence="1" type="ORF">B0I00_0936</name>
</gene>
<name>A0A2N0I3J0_9SPHN</name>
<organism evidence="1 2">
    <name type="scientific">Novosphingobium kunmingense</name>
    <dbReference type="NCBI Taxonomy" id="1211806"/>
    <lineage>
        <taxon>Bacteria</taxon>
        <taxon>Pseudomonadati</taxon>
        <taxon>Pseudomonadota</taxon>
        <taxon>Alphaproteobacteria</taxon>
        <taxon>Sphingomonadales</taxon>
        <taxon>Sphingomonadaceae</taxon>
        <taxon>Novosphingobium</taxon>
    </lineage>
</organism>
<accession>A0A2N0I3J0</accession>
<proteinExistence type="predicted"/>
<dbReference type="AlphaFoldDB" id="A0A2N0I3J0"/>
<evidence type="ECO:0000313" key="2">
    <source>
        <dbReference type="Proteomes" id="UP000232587"/>
    </source>
</evidence>
<dbReference type="RefSeq" id="WP_100866136.1">
    <property type="nucleotide sequence ID" value="NZ_PHUF01000002.1"/>
</dbReference>
<keyword evidence="2" id="KW-1185">Reference proteome</keyword>
<dbReference type="EMBL" id="PHUF01000002">
    <property type="protein sequence ID" value="PKB25730.1"/>
    <property type="molecule type" value="Genomic_DNA"/>
</dbReference>
<reference evidence="1 2" key="1">
    <citation type="submission" date="2017-11" db="EMBL/GenBank/DDBJ databases">
        <title>Genomic Encyclopedia of Type Strains, Phase III (KMG-III): the genomes of soil and plant-associated and newly described type strains.</title>
        <authorList>
            <person name="Whitman W."/>
        </authorList>
    </citation>
    <scope>NUCLEOTIDE SEQUENCE [LARGE SCALE GENOMIC DNA]</scope>
    <source>
        <strain evidence="1 2">CGMCC 1.12274</strain>
    </source>
</reference>
<evidence type="ECO:0000313" key="1">
    <source>
        <dbReference type="EMBL" id="PKB25730.1"/>
    </source>
</evidence>
<protein>
    <submittedName>
        <fullName evidence="1">Uncharacterized protein</fullName>
    </submittedName>
</protein>
<dbReference type="OrthoDB" id="7403919at2"/>
<comment type="caution">
    <text evidence="1">The sequence shown here is derived from an EMBL/GenBank/DDBJ whole genome shotgun (WGS) entry which is preliminary data.</text>
</comment>